<dbReference type="Proteomes" id="UP000306631">
    <property type="component" value="Unassembled WGS sequence"/>
</dbReference>
<dbReference type="InterPro" id="IPR010987">
    <property type="entry name" value="Glutathione-S-Trfase_C-like"/>
</dbReference>
<dbReference type="InterPro" id="IPR040079">
    <property type="entry name" value="Glutathione_S-Trfase"/>
</dbReference>
<dbReference type="Gene3D" id="3.40.30.10">
    <property type="entry name" value="Glutaredoxin"/>
    <property type="match status" value="1"/>
</dbReference>
<dbReference type="InterPro" id="IPR036249">
    <property type="entry name" value="Thioredoxin-like_sf"/>
</dbReference>
<dbReference type="Pfam" id="PF13417">
    <property type="entry name" value="GST_N_3"/>
    <property type="match status" value="1"/>
</dbReference>
<dbReference type="Pfam" id="PF13410">
    <property type="entry name" value="GST_C_2"/>
    <property type="match status" value="1"/>
</dbReference>
<dbReference type="SUPFAM" id="SSF47616">
    <property type="entry name" value="GST C-terminal domain-like"/>
    <property type="match status" value="1"/>
</dbReference>
<keyword evidence="3" id="KW-0808">Transferase</keyword>
<protein>
    <submittedName>
        <fullName evidence="3">Glutathione S-transferase family protein</fullName>
    </submittedName>
</protein>
<dbReference type="CDD" id="cd00299">
    <property type="entry name" value="GST_C_family"/>
    <property type="match status" value="1"/>
</dbReference>
<comment type="caution">
    <text evidence="3">The sequence shown here is derived from an EMBL/GenBank/DDBJ whole genome shotgun (WGS) entry which is preliminary data.</text>
</comment>
<feature type="domain" description="GST C-terminal" evidence="2">
    <location>
        <begin position="89"/>
        <end position="228"/>
    </location>
</feature>
<dbReference type="RefSeq" id="WP_136004226.1">
    <property type="nucleotide sequence ID" value="NZ_SRYW01000005.1"/>
</dbReference>
<feature type="domain" description="GST N-terminal" evidence="1">
    <location>
        <begin position="2"/>
        <end position="82"/>
    </location>
</feature>
<proteinExistence type="predicted"/>
<gene>
    <name evidence="3" type="ORF">E5352_07345</name>
</gene>
<dbReference type="GO" id="GO:0016740">
    <property type="term" value="F:transferase activity"/>
    <property type="evidence" value="ECO:0007669"/>
    <property type="project" value="UniProtKB-KW"/>
</dbReference>
<dbReference type="EMBL" id="SRYW01000005">
    <property type="protein sequence ID" value="TGY34813.1"/>
    <property type="molecule type" value="Genomic_DNA"/>
</dbReference>
<dbReference type="PANTHER" id="PTHR44051">
    <property type="entry name" value="GLUTATHIONE S-TRANSFERASE-RELATED"/>
    <property type="match status" value="1"/>
</dbReference>
<sequence>MPNPILHFHPLSSCCQKVLIAARVLGASLDARLLNLGDPVEREAFRTLWPLGKMPLLVEQDTCIGETSIIIEYLQCHHAAQGALLIPQDPAQALEVRFWDRVCDLYVMAPMQALTAALLQPSGDGGGAADAAARAMLLNTYAVLDRQLGGRQWLAGDSFSLADCAAAPALFYAVAYVPLPASHTALSGYVERLMAHAPVAAVIDAARPWFKHFPGRSGLSRRYYDPDT</sequence>
<evidence type="ECO:0000259" key="2">
    <source>
        <dbReference type="PROSITE" id="PS50405"/>
    </source>
</evidence>
<evidence type="ECO:0000259" key="1">
    <source>
        <dbReference type="PROSITE" id="PS50404"/>
    </source>
</evidence>
<dbReference type="InterPro" id="IPR036282">
    <property type="entry name" value="Glutathione-S-Trfase_C_sf"/>
</dbReference>
<dbReference type="Gene3D" id="1.20.1050.10">
    <property type="match status" value="1"/>
</dbReference>
<dbReference type="SFLD" id="SFLDG00358">
    <property type="entry name" value="Main_(cytGST)"/>
    <property type="match status" value="1"/>
</dbReference>
<dbReference type="PROSITE" id="PS50405">
    <property type="entry name" value="GST_CTER"/>
    <property type="match status" value="1"/>
</dbReference>
<dbReference type="OrthoDB" id="9782992at2"/>
<dbReference type="InterPro" id="IPR004045">
    <property type="entry name" value="Glutathione_S-Trfase_N"/>
</dbReference>
<dbReference type="SFLD" id="SFLDS00019">
    <property type="entry name" value="Glutathione_Transferase_(cytos"/>
    <property type="match status" value="1"/>
</dbReference>
<name>A0A4S2D2R6_STEMA</name>
<evidence type="ECO:0000313" key="3">
    <source>
        <dbReference type="EMBL" id="TGY34813.1"/>
    </source>
</evidence>
<dbReference type="PANTHER" id="PTHR44051:SF8">
    <property type="entry name" value="GLUTATHIONE S-TRANSFERASE GSTA"/>
    <property type="match status" value="1"/>
</dbReference>
<accession>A0A4S2D2R6</accession>
<evidence type="ECO:0000313" key="4">
    <source>
        <dbReference type="Proteomes" id="UP000306631"/>
    </source>
</evidence>
<organism evidence="3 4">
    <name type="scientific">Stenotrophomonas maltophilia</name>
    <name type="common">Pseudomonas maltophilia</name>
    <name type="synonym">Xanthomonas maltophilia</name>
    <dbReference type="NCBI Taxonomy" id="40324"/>
    <lineage>
        <taxon>Bacteria</taxon>
        <taxon>Pseudomonadati</taxon>
        <taxon>Pseudomonadota</taxon>
        <taxon>Gammaproteobacteria</taxon>
        <taxon>Lysobacterales</taxon>
        <taxon>Lysobacteraceae</taxon>
        <taxon>Stenotrophomonas</taxon>
        <taxon>Stenotrophomonas maltophilia group</taxon>
    </lineage>
</organism>
<dbReference type="SUPFAM" id="SSF52833">
    <property type="entry name" value="Thioredoxin-like"/>
    <property type="match status" value="1"/>
</dbReference>
<dbReference type="AlphaFoldDB" id="A0A4S2D2R6"/>
<reference evidence="3 4" key="1">
    <citation type="submission" date="2019-04" db="EMBL/GenBank/DDBJ databases">
        <title>Microbes associate with the intestines of laboratory mice.</title>
        <authorList>
            <person name="Navarre W."/>
            <person name="Wong E."/>
            <person name="Huang K."/>
            <person name="Tropini C."/>
            <person name="Ng K."/>
            <person name="Yu B."/>
        </authorList>
    </citation>
    <scope>NUCLEOTIDE SEQUENCE [LARGE SCALE GENOMIC DNA]</scope>
    <source>
        <strain evidence="3 4">NM62_B4-13</strain>
    </source>
</reference>
<dbReference type="CDD" id="cd00570">
    <property type="entry name" value="GST_N_family"/>
    <property type="match status" value="1"/>
</dbReference>
<dbReference type="PROSITE" id="PS50404">
    <property type="entry name" value="GST_NTER"/>
    <property type="match status" value="1"/>
</dbReference>